<dbReference type="Proteomes" id="UP000237000">
    <property type="component" value="Unassembled WGS sequence"/>
</dbReference>
<dbReference type="STRING" id="63057.A0A2P5FI09"/>
<proteinExistence type="predicted"/>
<evidence type="ECO:0000313" key="2">
    <source>
        <dbReference type="EMBL" id="PON97422.1"/>
    </source>
</evidence>
<organism evidence="2 3">
    <name type="scientific">Trema orientale</name>
    <name type="common">Charcoal tree</name>
    <name type="synonym">Celtis orientalis</name>
    <dbReference type="NCBI Taxonomy" id="63057"/>
    <lineage>
        <taxon>Eukaryota</taxon>
        <taxon>Viridiplantae</taxon>
        <taxon>Streptophyta</taxon>
        <taxon>Embryophyta</taxon>
        <taxon>Tracheophyta</taxon>
        <taxon>Spermatophyta</taxon>
        <taxon>Magnoliopsida</taxon>
        <taxon>eudicotyledons</taxon>
        <taxon>Gunneridae</taxon>
        <taxon>Pentapetalae</taxon>
        <taxon>rosids</taxon>
        <taxon>fabids</taxon>
        <taxon>Rosales</taxon>
        <taxon>Cannabaceae</taxon>
        <taxon>Trema</taxon>
    </lineage>
</organism>
<dbReference type="PANTHER" id="PTHR36351">
    <property type="entry name" value="EMBRYO SAC DEVELOPMENT ARREST 12"/>
    <property type="match status" value="1"/>
</dbReference>
<dbReference type="InParanoid" id="A0A2P5FI09"/>
<protein>
    <recommendedName>
        <fullName evidence="1">DUF7138 domain-containing protein</fullName>
    </recommendedName>
</protein>
<accession>A0A2P5FI09</accession>
<feature type="domain" description="DUF7138" evidence="1">
    <location>
        <begin position="8"/>
        <end position="87"/>
    </location>
</feature>
<name>A0A2P5FI09_TREOI</name>
<dbReference type="PANTHER" id="PTHR36351:SF1">
    <property type="entry name" value="EMBRYO SAC DEVELOPMENT ARREST 12"/>
    <property type="match status" value="1"/>
</dbReference>
<gene>
    <name evidence="2" type="ORF">TorRG33x02_068890</name>
</gene>
<dbReference type="Pfam" id="PF23596">
    <property type="entry name" value="DUF7138"/>
    <property type="match status" value="1"/>
</dbReference>
<reference evidence="3" key="1">
    <citation type="submission" date="2016-06" db="EMBL/GenBank/DDBJ databases">
        <title>Parallel loss of symbiosis genes in relatives of nitrogen-fixing non-legume Parasponia.</title>
        <authorList>
            <person name="Van Velzen R."/>
            <person name="Holmer R."/>
            <person name="Bu F."/>
            <person name="Rutten L."/>
            <person name="Van Zeijl A."/>
            <person name="Liu W."/>
            <person name="Santuari L."/>
            <person name="Cao Q."/>
            <person name="Sharma T."/>
            <person name="Shen D."/>
            <person name="Roswanjaya Y."/>
            <person name="Wardhani T."/>
            <person name="Kalhor M.S."/>
            <person name="Jansen J."/>
            <person name="Van den Hoogen J."/>
            <person name="Gungor B."/>
            <person name="Hartog M."/>
            <person name="Hontelez J."/>
            <person name="Verver J."/>
            <person name="Yang W.-C."/>
            <person name="Schijlen E."/>
            <person name="Repin R."/>
            <person name="Schilthuizen M."/>
            <person name="Schranz E."/>
            <person name="Heidstra R."/>
            <person name="Miyata K."/>
            <person name="Fedorova E."/>
            <person name="Kohlen W."/>
            <person name="Bisseling T."/>
            <person name="Smit S."/>
            <person name="Geurts R."/>
        </authorList>
    </citation>
    <scope>NUCLEOTIDE SEQUENCE [LARGE SCALE GENOMIC DNA]</scope>
    <source>
        <strain evidence="3">cv. RG33-2</strain>
    </source>
</reference>
<dbReference type="AlphaFoldDB" id="A0A2P5FI09"/>
<evidence type="ECO:0000313" key="3">
    <source>
        <dbReference type="Proteomes" id="UP000237000"/>
    </source>
</evidence>
<comment type="caution">
    <text evidence="2">The sequence shown here is derived from an EMBL/GenBank/DDBJ whole genome shotgun (WGS) entry which is preliminary data.</text>
</comment>
<sequence length="266" mass="29489">MVEIAAGGVSFPIVFFDGESETDIGSVAVFPTLDFKRFQSVLSRKIGISPHQFSVYLSSPETRKRIPITGKVNFGAISSEKGCFFVVVLKRSKRDRRRRSLTHQNLPEDLYYASSPAPAANPHRPIKKAPPENVTLLRRDMVIAHHDQSSYGFLSPFSDRVGYAPQVRNYQLEKQRYEYLMNMGLNGLGRDSTEPIKAVDDEESVRGGGGSAVCEDCLRAEESGTEVGFHWCVYDPVTFGFRSAVGPIARPFKGPDDFGSLGFSEP</sequence>
<dbReference type="EMBL" id="JXTC01000032">
    <property type="protein sequence ID" value="PON97422.1"/>
    <property type="molecule type" value="Genomic_DNA"/>
</dbReference>
<dbReference type="InterPro" id="IPR055562">
    <property type="entry name" value="DUF7138"/>
</dbReference>
<evidence type="ECO:0000259" key="1">
    <source>
        <dbReference type="Pfam" id="PF23596"/>
    </source>
</evidence>
<dbReference type="OrthoDB" id="778072at2759"/>
<keyword evidence="3" id="KW-1185">Reference proteome</keyword>